<organism evidence="1 2">
    <name type="scientific">Rheinheimera muenzenbergensis</name>
    <dbReference type="NCBI Taxonomy" id="1193628"/>
    <lineage>
        <taxon>Bacteria</taxon>
        <taxon>Pseudomonadati</taxon>
        <taxon>Pseudomonadota</taxon>
        <taxon>Gammaproteobacteria</taxon>
        <taxon>Chromatiales</taxon>
        <taxon>Chromatiaceae</taxon>
        <taxon>Rheinheimera</taxon>
    </lineage>
</organism>
<dbReference type="NCBIfam" id="TIGR03882">
    <property type="entry name" value="cyclo_dehyd_2"/>
    <property type="match status" value="1"/>
</dbReference>
<dbReference type="Proteomes" id="UP001375382">
    <property type="component" value="Unassembled WGS sequence"/>
</dbReference>
<name>A0ABU8C5Y4_9GAMM</name>
<dbReference type="Gene3D" id="3.40.50.720">
    <property type="entry name" value="NAD(P)-binding Rossmann-like Domain"/>
    <property type="match status" value="1"/>
</dbReference>
<comment type="caution">
    <text evidence="1">The sequence shown here is derived from an EMBL/GenBank/DDBJ whole genome shotgun (WGS) entry which is preliminary data.</text>
</comment>
<keyword evidence="2" id="KW-1185">Reference proteome</keyword>
<sequence>MMNYFLHPNLTVTEVSPDKVHLANLAHQITIEGQNQNLKRVLQAIQTGTLAELLQQQDPDLETFYAILEFLTEHQFASLQSFAVTDKMMLDLALLQVTGQDGELKGPLAGYENVRPNSVAIFGQGELFSRVVAELRALDFSVLENPEESACERLLLITCSDNLNFTLNKKINALAIARQLPALFAVLNEHIALVGPLVIPGESSCFSCYEHRLAPNMHFVEETIASQFQHGNLIKPRSKPGVYAIAASFQIISQILKFFNRAYELCLVNEVLEINLLDYATDIRPVLRIPHCPACYSQHRLKPKAAVRALL</sequence>
<gene>
    <name evidence="1" type="ORF">MN202_07525</name>
</gene>
<dbReference type="InterPro" id="IPR022291">
    <property type="entry name" value="Bacteriocin_synth_cyclodeHase"/>
</dbReference>
<dbReference type="RefSeq" id="WP_335735484.1">
    <property type="nucleotide sequence ID" value="NZ_JALAAR010000005.1"/>
</dbReference>
<reference evidence="1 2" key="1">
    <citation type="journal article" date="2023" name="Ecotoxicol. Environ. Saf.">
        <title>Mercury remediation potential of mercury-resistant strain Rheinheimera metallidurans sp. nov. isolated from a municipal waste dumping site.</title>
        <authorList>
            <person name="Yadav V."/>
            <person name="Manjhi A."/>
            <person name="Vadakedath N."/>
        </authorList>
    </citation>
    <scope>NUCLEOTIDE SEQUENCE [LARGE SCALE GENOMIC DNA]</scope>
    <source>
        <strain evidence="1 2">E-49</strain>
    </source>
</reference>
<protein>
    <submittedName>
        <fullName evidence="1">TOMM leader peptide-binding protein</fullName>
    </submittedName>
</protein>
<evidence type="ECO:0000313" key="1">
    <source>
        <dbReference type="EMBL" id="MEH8017075.1"/>
    </source>
</evidence>
<proteinExistence type="predicted"/>
<evidence type="ECO:0000313" key="2">
    <source>
        <dbReference type="Proteomes" id="UP001375382"/>
    </source>
</evidence>
<accession>A0ABU8C5Y4</accession>
<dbReference type="EMBL" id="JALAAR010000005">
    <property type="protein sequence ID" value="MEH8017075.1"/>
    <property type="molecule type" value="Genomic_DNA"/>
</dbReference>